<name>A0A0B2A7R4_9MICO</name>
<dbReference type="Proteomes" id="UP000031030">
    <property type="component" value="Unassembled WGS sequence"/>
</dbReference>
<dbReference type="OrthoDB" id="3474592at2"/>
<evidence type="ECO:0000313" key="1">
    <source>
        <dbReference type="EMBL" id="KHK99145.1"/>
    </source>
</evidence>
<dbReference type="AlphaFoldDB" id="A0A0B2A7R4"/>
<protein>
    <submittedName>
        <fullName evidence="1">Uncharacterized protein</fullName>
    </submittedName>
</protein>
<accession>A0A0B2A7R4</accession>
<organism evidence="1 2">
    <name type="scientific">Microbacterium mangrovi</name>
    <dbReference type="NCBI Taxonomy" id="1348253"/>
    <lineage>
        <taxon>Bacteria</taxon>
        <taxon>Bacillati</taxon>
        <taxon>Actinomycetota</taxon>
        <taxon>Actinomycetes</taxon>
        <taxon>Micrococcales</taxon>
        <taxon>Microbacteriaceae</taxon>
        <taxon>Microbacterium</taxon>
    </lineage>
</organism>
<comment type="caution">
    <text evidence="1">The sequence shown here is derived from an EMBL/GenBank/DDBJ whole genome shotgun (WGS) entry which is preliminary data.</text>
</comment>
<keyword evidence="2" id="KW-1185">Reference proteome</keyword>
<proteinExistence type="predicted"/>
<evidence type="ECO:0000313" key="2">
    <source>
        <dbReference type="Proteomes" id="UP000031030"/>
    </source>
</evidence>
<sequence length="266" mass="27718">MSVVLCDPDDTAALWLVQRLREAGDDCALVTSDLLSFARRRSQRIGRAGVSALVDVDGRIVIGHPDLLINRMSAPPMAAWRTAPPVERDYATAELTAFVLSWLDGLSCPVRNRPDPSCLAGPAPHPLRAGLLASAAGLACPDVRLQTDRGTRAGGQPLLEAALRQAGPGARLLHVVVLDGTLVDPEGVARQAGAPVPAGFAPGIQRLCASLGAAEALAGIDVVVTGEQWMFAGFTPLPDLPVAGGALVRALARVRESAAEREKVTA</sequence>
<dbReference type="RefSeq" id="WP_039396194.1">
    <property type="nucleotide sequence ID" value="NZ_JTDK01000005.1"/>
</dbReference>
<reference evidence="1 2" key="1">
    <citation type="submission" date="2014-11" db="EMBL/GenBank/DDBJ databases">
        <title>Genome sequence of Microbacterium mangrovi MUSC 115(T).</title>
        <authorList>
            <person name="Lee L.-H."/>
        </authorList>
    </citation>
    <scope>NUCLEOTIDE SEQUENCE [LARGE SCALE GENOMIC DNA]</scope>
    <source>
        <strain evidence="1 2">MUSC 115</strain>
    </source>
</reference>
<dbReference type="EMBL" id="JTDK01000005">
    <property type="protein sequence ID" value="KHK99145.1"/>
    <property type="molecule type" value="Genomic_DNA"/>
</dbReference>
<gene>
    <name evidence="1" type="ORF">LK09_03810</name>
</gene>